<dbReference type="SUPFAM" id="SSF81901">
    <property type="entry name" value="HCP-like"/>
    <property type="match status" value="1"/>
</dbReference>
<proteinExistence type="predicted"/>
<evidence type="ECO:0000313" key="2">
    <source>
        <dbReference type="EMBL" id="HJA78575.1"/>
    </source>
</evidence>
<accession>A0A9D2HKF8</accession>
<name>A0A9D2HKF8_9BACT</name>
<evidence type="ECO:0000256" key="1">
    <source>
        <dbReference type="SAM" id="MobiDB-lite"/>
    </source>
</evidence>
<dbReference type="SMART" id="SM00671">
    <property type="entry name" value="SEL1"/>
    <property type="match status" value="1"/>
</dbReference>
<dbReference type="InterPro" id="IPR006597">
    <property type="entry name" value="Sel1-like"/>
</dbReference>
<dbReference type="Proteomes" id="UP000823821">
    <property type="component" value="Unassembled WGS sequence"/>
</dbReference>
<protein>
    <recommendedName>
        <fullName evidence="4">Sel1 repeat family protein</fullName>
    </recommendedName>
</protein>
<sequence>MPRKPLLFPRPACGRAAILRRLAAALGMGLVLAVLSLARPGPLQATPDDPAASAGQIAENDLPQGAREKAARHRKAAEAGNAEAQYKMGMAYNLHDKAQAVEWFRKAAEQGDAVAQQYLNQLP</sequence>
<dbReference type="AlphaFoldDB" id="A0A9D2HKF8"/>
<evidence type="ECO:0008006" key="4">
    <source>
        <dbReference type="Google" id="ProtNLM"/>
    </source>
</evidence>
<feature type="region of interest" description="Disordered" evidence="1">
    <location>
        <begin position="42"/>
        <end position="79"/>
    </location>
</feature>
<comment type="caution">
    <text evidence="2">The sequence shown here is derived from an EMBL/GenBank/DDBJ whole genome shotgun (WGS) entry which is preliminary data.</text>
</comment>
<organism evidence="2 3">
    <name type="scientific">Candidatus Desulfovibrio intestinavium</name>
    <dbReference type="NCBI Taxonomy" id="2838534"/>
    <lineage>
        <taxon>Bacteria</taxon>
        <taxon>Pseudomonadati</taxon>
        <taxon>Thermodesulfobacteriota</taxon>
        <taxon>Desulfovibrionia</taxon>
        <taxon>Desulfovibrionales</taxon>
        <taxon>Desulfovibrionaceae</taxon>
        <taxon>Desulfovibrio</taxon>
    </lineage>
</organism>
<gene>
    <name evidence="2" type="ORF">H9784_03235</name>
</gene>
<reference evidence="2" key="2">
    <citation type="submission" date="2021-04" db="EMBL/GenBank/DDBJ databases">
        <authorList>
            <person name="Gilroy R."/>
        </authorList>
    </citation>
    <scope>NUCLEOTIDE SEQUENCE</scope>
    <source>
        <strain evidence="2">5032</strain>
    </source>
</reference>
<dbReference type="InterPro" id="IPR011990">
    <property type="entry name" value="TPR-like_helical_dom_sf"/>
</dbReference>
<dbReference type="EMBL" id="DWZD01000019">
    <property type="protein sequence ID" value="HJA78575.1"/>
    <property type="molecule type" value="Genomic_DNA"/>
</dbReference>
<evidence type="ECO:0000313" key="3">
    <source>
        <dbReference type="Proteomes" id="UP000823821"/>
    </source>
</evidence>
<dbReference type="Gene3D" id="1.25.40.10">
    <property type="entry name" value="Tetratricopeptide repeat domain"/>
    <property type="match status" value="1"/>
</dbReference>
<reference evidence="2" key="1">
    <citation type="journal article" date="2021" name="PeerJ">
        <title>Extensive microbial diversity within the chicken gut microbiome revealed by metagenomics and culture.</title>
        <authorList>
            <person name="Gilroy R."/>
            <person name="Ravi A."/>
            <person name="Getino M."/>
            <person name="Pursley I."/>
            <person name="Horton D.L."/>
            <person name="Alikhan N.F."/>
            <person name="Baker D."/>
            <person name="Gharbi K."/>
            <person name="Hall N."/>
            <person name="Watson M."/>
            <person name="Adriaenssens E.M."/>
            <person name="Foster-Nyarko E."/>
            <person name="Jarju S."/>
            <person name="Secka A."/>
            <person name="Antonio M."/>
            <person name="Oren A."/>
            <person name="Chaudhuri R.R."/>
            <person name="La Ragione R."/>
            <person name="Hildebrand F."/>
            <person name="Pallen M.J."/>
        </authorList>
    </citation>
    <scope>NUCLEOTIDE SEQUENCE</scope>
    <source>
        <strain evidence="2">5032</strain>
    </source>
</reference>